<dbReference type="AlphaFoldDB" id="A0A6A1Q973"/>
<sequence>MPVALAQAFPDRIPPGPHTQSSPGGEPTGFQK</sequence>
<organism evidence="2 3">
    <name type="scientific">Balaenoptera physalus</name>
    <name type="common">Fin whale</name>
    <name type="synonym">Balaena physalus</name>
    <dbReference type="NCBI Taxonomy" id="9770"/>
    <lineage>
        <taxon>Eukaryota</taxon>
        <taxon>Metazoa</taxon>
        <taxon>Chordata</taxon>
        <taxon>Craniata</taxon>
        <taxon>Vertebrata</taxon>
        <taxon>Euteleostomi</taxon>
        <taxon>Mammalia</taxon>
        <taxon>Eutheria</taxon>
        <taxon>Laurasiatheria</taxon>
        <taxon>Artiodactyla</taxon>
        <taxon>Whippomorpha</taxon>
        <taxon>Cetacea</taxon>
        <taxon>Mysticeti</taxon>
        <taxon>Balaenopteridae</taxon>
        <taxon>Balaenoptera</taxon>
    </lineage>
</organism>
<feature type="region of interest" description="Disordered" evidence="1">
    <location>
        <begin position="1"/>
        <end position="32"/>
    </location>
</feature>
<name>A0A6A1Q973_BALPH</name>
<gene>
    <name evidence="2" type="ORF">E2I00_015856</name>
</gene>
<keyword evidence="3" id="KW-1185">Reference proteome</keyword>
<evidence type="ECO:0000313" key="2">
    <source>
        <dbReference type="EMBL" id="KAB0403339.1"/>
    </source>
</evidence>
<comment type="caution">
    <text evidence="2">The sequence shown here is derived from an EMBL/GenBank/DDBJ whole genome shotgun (WGS) entry which is preliminary data.</text>
</comment>
<evidence type="ECO:0000313" key="3">
    <source>
        <dbReference type="Proteomes" id="UP000437017"/>
    </source>
</evidence>
<dbReference type="EMBL" id="SGJD01000825">
    <property type="protein sequence ID" value="KAB0403339.1"/>
    <property type="molecule type" value="Genomic_DNA"/>
</dbReference>
<dbReference type="Proteomes" id="UP000437017">
    <property type="component" value="Unassembled WGS sequence"/>
</dbReference>
<reference evidence="2 3" key="1">
    <citation type="journal article" date="2019" name="PLoS ONE">
        <title>Genomic analyses reveal an absence of contemporary introgressive admixture between fin whales and blue whales, despite known hybrids.</title>
        <authorList>
            <person name="Westbury M.V."/>
            <person name="Petersen B."/>
            <person name="Lorenzen E.D."/>
        </authorList>
    </citation>
    <scope>NUCLEOTIDE SEQUENCE [LARGE SCALE GENOMIC DNA]</scope>
    <source>
        <strain evidence="2">FinWhale-01</strain>
    </source>
</reference>
<accession>A0A6A1Q973</accession>
<evidence type="ECO:0000256" key="1">
    <source>
        <dbReference type="SAM" id="MobiDB-lite"/>
    </source>
</evidence>
<proteinExistence type="predicted"/>
<protein>
    <submittedName>
        <fullName evidence="2">Uncharacterized protein</fullName>
    </submittedName>
</protein>
<feature type="non-terminal residue" evidence="2">
    <location>
        <position position="32"/>
    </location>
</feature>